<comment type="caution">
    <text evidence="3">The sequence shown here is derived from an EMBL/GenBank/DDBJ whole genome shotgun (WGS) entry which is preliminary data.</text>
</comment>
<keyword evidence="1" id="KW-0436">Ligase</keyword>
<keyword evidence="4" id="KW-1185">Reference proteome</keyword>
<evidence type="ECO:0000313" key="3">
    <source>
        <dbReference type="EMBL" id="GAA2920049.1"/>
    </source>
</evidence>
<reference evidence="4" key="1">
    <citation type="journal article" date="2019" name="Int. J. Syst. Evol. Microbiol.">
        <title>The Global Catalogue of Microorganisms (GCM) 10K type strain sequencing project: providing services to taxonomists for standard genome sequencing and annotation.</title>
        <authorList>
            <consortium name="The Broad Institute Genomics Platform"/>
            <consortium name="The Broad Institute Genome Sequencing Center for Infectious Disease"/>
            <person name="Wu L."/>
            <person name="Ma J."/>
        </authorList>
    </citation>
    <scope>NUCLEOTIDE SEQUENCE [LARGE SCALE GENOMIC DNA]</scope>
    <source>
        <strain evidence="4">JCM 4087</strain>
    </source>
</reference>
<evidence type="ECO:0008006" key="5">
    <source>
        <dbReference type="Google" id="ProtNLM"/>
    </source>
</evidence>
<evidence type="ECO:0000256" key="1">
    <source>
        <dbReference type="ARBA" id="ARBA00022598"/>
    </source>
</evidence>
<gene>
    <name evidence="3" type="ORF">GCM10020221_15380</name>
</gene>
<organism evidence="3 4">
    <name type="scientific">Streptomyces thioluteus</name>
    <dbReference type="NCBI Taxonomy" id="66431"/>
    <lineage>
        <taxon>Bacteria</taxon>
        <taxon>Bacillati</taxon>
        <taxon>Actinomycetota</taxon>
        <taxon>Actinomycetes</taxon>
        <taxon>Kitasatosporales</taxon>
        <taxon>Streptomycetaceae</taxon>
        <taxon>Streptomyces</taxon>
    </lineage>
</organism>
<feature type="region of interest" description="Disordered" evidence="2">
    <location>
        <begin position="31"/>
        <end position="61"/>
    </location>
</feature>
<protein>
    <recommendedName>
        <fullName evidence="5">AMP-dependent synthetase/ligase domain-containing protein</fullName>
    </recommendedName>
</protein>
<dbReference type="PANTHER" id="PTHR45527">
    <property type="entry name" value="NONRIBOSOMAL PEPTIDE SYNTHETASE"/>
    <property type="match status" value="1"/>
</dbReference>
<sequence>MTGELYIGGTGVAQGYWADPVRTAERFITHPATGERLYRTGDLGRYQPAGTSRSSAAPTSR</sequence>
<dbReference type="Proteomes" id="UP001501102">
    <property type="component" value="Unassembled WGS sequence"/>
</dbReference>
<evidence type="ECO:0000313" key="4">
    <source>
        <dbReference type="Proteomes" id="UP001501102"/>
    </source>
</evidence>
<evidence type="ECO:0000256" key="2">
    <source>
        <dbReference type="SAM" id="MobiDB-lite"/>
    </source>
</evidence>
<dbReference type="EMBL" id="BAAAXZ010000057">
    <property type="protein sequence ID" value="GAA2920049.1"/>
    <property type="molecule type" value="Genomic_DNA"/>
</dbReference>
<proteinExistence type="predicted"/>
<dbReference type="SUPFAM" id="SSF56801">
    <property type="entry name" value="Acetyl-CoA synthetase-like"/>
    <property type="match status" value="1"/>
</dbReference>
<dbReference type="PANTHER" id="PTHR45527:SF10">
    <property type="entry name" value="PYOCHELIN SYNTHASE PCHF"/>
    <property type="match status" value="1"/>
</dbReference>
<dbReference type="RefSeq" id="WP_344961763.1">
    <property type="nucleotide sequence ID" value="NZ_BAAAXZ010000057.1"/>
</dbReference>
<dbReference type="Gene3D" id="2.30.38.10">
    <property type="entry name" value="Luciferase, Domain 3"/>
    <property type="match status" value="1"/>
</dbReference>
<feature type="compositionally biased region" description="Polar residues" evidence="2">
    <location>
        <begin position="49"/>
        <end position="61"/>
    </location>
</feature>
<accession>A0ABP6J3V7</accession>
<name>A0ABP6J3V7_STRTU</name>